<comment type="caution">
    <text evidence="3">The sequence shown here is derived from an EMBL/GenBank/DDBJ whole genome shotgun (WGS) entry which is preliminary data.</text>
</comment>
<name>A0A1J4P3T9_9ACTN</name>
<dbReference type="Proteomes" id="UP000034196">
    <property type="component" value="Unassembled WGS sequence"/>
</dbReference>
<dbReference type="RefSeq" id="WP_046587293.1">
    <property type="nucleotide sequence ID" value="NZ_LAVA02000011.1"/>
</dbReference>
<evidence type="ECO:0000256" key="2">
    <source>
        <dbReference type="SAM" id="Phobius"/>
    </source>
</evidence>
<accession>A0A1J4P3T9</accession>
<proteinExistence type="predicted"/>
<organism evidence="3 4">
    <name type="scientific">Streptomyces mangrovisoli</name>
    <dbReference type="NCBI Taxonomy" id="1428628"/>
    <lineage>
        <taxon>Bacteria</taxon>
        <taxon>Bacillati</taxon>
        <taxon>Actinomycetota</taxon>
        <taxon>Actinomycetes</taxon>
        <taxon>Kitasatosporales</taxon>
        <taxon>Streptomycetaceae</taxon>
        <taxon>Streptomyces</taxon>
    </lineage>
</organism>
<dbReference type="AlphaFoldDB" id="A0A1J4P3T9"/>
<keyword evidence="2" id="KW-0472">Membrane</keyword>
<keyword evidence="2" id="KW-0812">Transmembrane</keyword>
<keyword evidence="2" id="KW-1133">Transmembrane helix</keyword>
<evidence type="ECO:0000313" key="4">
    <source>
        <dbReference type="Proteomes" id="UP000034196"/>
    </source>
</evidence>
<dbReference type="Pfam" id="PF20087">
    <property type="entry name" value="DUF6479"/>
    <property type="match status" value="1"/>
</dbReference>
<protein>
    <submittedName>
        <fullName evidence="3">Uncharacterized protein</fullName>
    </submittedName>
</protein>
<feature type="transmembrane region" description="Helical" evidence="2">
    <location>
        <begin position="12"/>
        <end position="35"/>
    </location>
</feature>
<dbReference type="InterPro" id="IPR045513">
    <property type="entry name" value="DUF6479"/>
</dbReference>
<dbReference type="EMBL" id="LAVA02000011">
    <property type="protein sequence ID" value="OIJ68882.1"/>
    <property type="molecule type" value="Genomic_DNA"/>
</dbReference>
<evidence type="ECO:0000256" key="1">
    <source>
        <dbReference type="SAM" id="MobiDB-lite"/>
    </source>
</evidence>
<feature type="compositionally biased region" description="Pro residues" evidence="1">
    <location>
        <begin position="48"/>
        <end position="60"/>
    </location>
</feature>
<evidence type="ECO:0000313" key="3">
    <source>
        <dbReference type="EMBL" id="OIJ68882.1"/>
    </source>
</evidence>
<sequence>MDTTRYEAASAGTALGLVAVLIGGLVVAGALVWAVRFGIGVRRSESPAPGPGDQPSPPASGPVHETREMREPDEVPRAQDGSERLTPHQLNPSGTRPAAEQRRRRWG</sequence>
<reference evidence="3" key="1">
    <citation type="submission" date="2016-10" db="EMBL/GenBank/DDBJ databases">
        <title>Genome sequence of Streptomyces mangrovisoli MUSC 149.</title>
        <authorList>
            <person name="Lee L.-H."/>
            <person name="Ser H.-L."/>
        </authorList>
    </citation>
    <scope>NUCLEOTIDE SEQUENCE [LARGE SCALE GENOMIC DNA]</scope>
    <source>
        <strain evidence="3">MUSC 149</strain>
    </source>
</reference>
<feature type="region of interest" description="Disordered" evidence="1">
    <location>
        <begin position="42"/>
        <end position="107"/>
    </location>
</feature>
<feature type="compositionally biased region" description="Basic and acidic residues" evidence="1">
    <location>
        <begin position="64"/>
        <end position="86"/>
    </location>
</feature>
<keyword evidence="4" id="KW-1185">Reference proteome</keyword>
<dbReference type="OrthoDB" id="4330154at2"/>
<gene>
    <name evidence="3" type="ORF">WN71_005305</name>
</gene>